<evidence type="ECO:0000313" key="2">
    <source>
        <dbReference type="EMBL" id="GMF61687.1"/>
    </source>
</evidence>
<accession>A0A9W6YFC8</accession>
<reference evidence="2" key="1">
    <citation type="submission" date="2023-04" db="EMBL/GenBank/DDBJ databases">
        <title>Phytophthora fragariaefolia NBRC 109709.</title>
        <authorList>
            <person name="Ichikawa N."/>
            <person name="Sato H."/>
            <person name="Tonouchi N."/>
        </authorList>
    </citation>
    <scope>NUCLEOTIDE SEQUENCE</scope>
    <source>
        <strain evidence="2">NBRC 109709</strain>
    </source>
</reference>
<proteinExistence type="predicted"/>
<dbReference type="SUPFAM" id="SSF46785">
    <property type="entry name" value="Winged helix' DNA-binding domain"/>
    <property type="match status" value="1"/>
</dbReference>
<dbReference type="OrthoDB" id="120181at2759"/>
<organism evidence="2 3">
    <name type="scientific">Phytophthora fragariaefolia</name>
    <dbReference type="NCBI Taxonomy" id="1490495"/>
    <lineage>
        <taxon>Eukaryota</taxon>
        <taxon>Sar</taxon>
        <taxon>Stramenopiles</taxon>
        <taxon>Oomycota</taxon>
        <taxon>Peronosporomycetes</taxon>
        <taxon>Peronosporales</taxon>
        <taxon>Peronosporaceae</taxon>
        <taxon>Phytophthora</taxon>
    </lineage>
</organism>
<dbReference type="AlphaFoldDB" id="A0A9W6YFC8"/>
<sequence length="202" mass="23598">MKSAITDDVQSSRKLYHEEENHSSITEYIGASNNLIGVVEDKMTIFDVNPAEQHNKVYYGELINSVFKNRHEMDKLMTYLKQFATPQPKSFFRTSFYDSMTTTSNEGIVNYVNELKKKGVDALYPSKRIENEGTRVKRDTLYKNYQTWCEEAGETPDKRSKFCERLPKLNRNITFKRFKDGGVNDYGFFFKDGFESPKKNIK</sequence>
<evidence type="ECO:0000313" key="3">
    <source>
        <dbReference type="Proteomes" id="UP001165121"/>
    </source>
</evidence>
<keyword evidence="3" id="KW-1185">Reference proteome</keyword>
<evidence type="ECO:0000259" key="1">
    <source>
        <dbReference type="Pfam" id="PF03288"/>
    </source>
</evidence>
<dbReference type="Proteomes" id="UP001165121">
    <property type="component" value="Unassembled WGS sequence"/>
</dbReference>
<dbReference type="InterPro" id="IPR036390">
    <property type="entry name" value="WH_DNA-bd_sf"/>
</dbReference>
<gene>
    <name evidence="2" type="ORF">Pfra01_002683500</name>
</gene>
<protein>
    <submittedName>
        <fullName evidence="2">Unnamed protein product</fullName>
    </submittedName>
</protein>
<dbReference type="Pfam" id="PF03288">
    <property type="entry name" value="Pox_D5"/>
    <property type="match status" value="1"/>
</dbReference>
<name>A0A9W6YFC8_9STRA</name>
<comment type="caution">
    <text evidence="2">The sequence shown here is derived from an EMBL/GenBank/DDBJ whole genome shotgun (WGS) entry which is preliminary data.</text>
</comment>
<feature type="domain" description="DNA primase/nucleoside triphosphatase C-terminal" evidence="1">
    <location>
        <begin position="105"/>
        <end position="176"/>
    </location>
</feature>
<dbReference type="InterPro" id="IPR004968">
    <property type="entry name" value="DNA_primase/NTPase_C"/>
</dbReference>
<dbReference type="EMBL" id="BSXT01006009">
    <property type="protein sequence ID" value="GMF61687.1"/>
    <property type="molecule type" value="Genomic_DNA"/>
</dbReference>